<feature type="transmembrane region" description="Helical" evidence="7">
    <location>
        <begin position="423"/>
        <end position="446"/>
    </location>
</feature>
<comment type="similarity">
    <text evidence="2">Belongs to the amino acid/polyamine transporter 2 family.</text>
</comment>
<keyword evidence="3 7" id="KW-0812">Transmembrane</keyword>
<keyword evidence="4 7" id="KW-1133">Transmembrane helix</keyword>
<reference evidence="9 10" key="1">
    <citation type="journal article" date="2012" name="Science">
        <title>The Paleozoic origin of enzymatic lignin decomposition reconstructed from 31 fungal genomes.</title>
        <authorList>
            <person name="Floudas D."/>
            <person name="Binder M."/>
            <person name="Riley R."/>
            <person name="Barry K."/>
            <person name="Blanchette R.A."/>
            <person name="Henrissat B."/>
            <person name="Martinez A.T."/>
            <person name="Otillar R."/>
            <person name="Spatafora J.W."/>
            <person name="Yadav J.S."/>
            <person name="Aerts A."/>
            <person name="Benoit I."/>
            <person name="Boyd A."/>
            <person name="Carlson A."/>
            <person name="Copeland A."/>
            <person name="Coutinho P.M."/>
            <person name="de Vries R.P."/>
            <person name="Ferreira P."/>
            <person name="Findley K."/>
            <person name="Foster B."/>
            <person name="Gaskell J."/>
            <person name="Glotzer D."/>
            <person name="Gorecki P."/>
            <person name="Heitman J."/>
            <person name="Hesse C."/>
            <person name="Hori C."/>
            <person name="Igarashi K."/>
            <person name="Jurgens J.A."/>
            <person name="Kallen N."/>
            <person name="Kersten P."/>
            <person name="Kohler A."/>
            <person name="Kuees U."/>
            <person name="Kumar T.K.A."/>
            <person name="Kuo A."/>
            <person name="LaButti K."/>
            <person name="Larrondo L.F."/>
            <person name="Lindquist E."/>
            <person name="Ling A."/>
            <person name="Lombard V."/>
            <person name="Lucas S."/>
            <person name="Lundell T."/>
            <person name="Martin R."/>
            <person name="McLaughlin D.J."/>
            <person name="Morgenstern I."/>
            <person name="Morin E."/>
            <person name="Murat C."/>
            <person name="Nagy L.G."/>
            <person name="Nolan M."/>
            <person name="Ohm R.A."/>
            <person name="Patyshakuliyeva A."/>
            <person name="Rokas A."/>
            <person name="Ruiz-Duenas F.J."/>
            <person name="Sabat G."/>
            <person name="Salamov A."/>
            <person name="Samejima M."/>
            <person name="Schmutz J."/>
            <person name="Slot J.C."/>
            <person name="St John F."/>
            <person name="Stenlid J."/>
            <person name="Sun H."/>
            <person name="Sun S."/>
            <person name="Syed K."/>
            <person name="Tsang A."/>
            <person name="Wiebenga A."/>
            <person name="Young D."/>
            <person name="Pisabarro A."/>
            <person name="Eastwood D.C."/>
            <person name="Martin F."/>
            <person name="Cullen D."/>
            <person name="Grigoriev I.V."/>
            <person name="Hibbett D.S."/>
        </authorList>
    </citation>
    <scope>NUCLEOTIDE SEQUENCE [LARGE SCALE GENOMIC DNA]</scope>
    <source>
        <strain evidence="9 10">DJM-731 SS1</strain>
    </source>
</reference>
<comment type="subcellular location">
    <subcellularLocation>
        <location evidence="1">Membrane</location>
        <topology evidence="1">Multi-pass membrane protein</topology>
    </subcellularLocation>
</comment>
<dbReference type="GeneID" id="63691229"/>
<feature type="compositionally biased region" description="Polar residues" evidence="6">
    <location>
        <begin position="14"/>
        <end position="38"/>
    </location>
</feature>
<dbReference type="PANTHER" id="PTHR22950:SF666">
    <property type="entry name" value="VACUOLAR AMINO ACID TRANSPORTER 4"/>
    <property type="match status" value="1"/>
</dbReference>
<evidence type="ECO:0000256" key="3">
    <source>
        <dbReference type="ARBA" id="ARBA00022692"/>
    </source>
</evidence>
<accession>M5G824</accession>
<feature type="domain" description="Amino acid transporter transmembrane" evidence="8">
    <location>
        <begin position="350"/>
        <end position="731"/>
    </location>
</feature>
<evidence type="ECO:0000256" key="1">
    <source>
        <dbReference type="ARBA" id="ARBA00004141"/>
    </source>
</evidence>
<dbReference type="Pfam" id="PF01490">
    <property type="entry name" value="Aa_trans"/>
    <property type="match status" value="1"/>
</dbReference>
<feature type="compositionally biased region" description="Basic and acidic residues" evidence="6">
    <location>
        <begin position="132"/>
        <end position="141"/>
    </location>
</feature>
<evidence type="ECO:0000313" key="9">
    <source>
        <dbReference type="EMBL" id="EJU04914.1"/>
    </source>
</evidence>
<feature type="region of interest" description="Disordered" evidence="6">
    <location>
        <begin position="1"/>
        <end position="114"/>
    </location>
</feature>
<evidence type="ECO:0000256" key="7">
    <source>
        <dbReference type="SAM" id="Phobius"/>
    </source>
</evidence>
<keyword evidence="10" id="KW-1185">Reference proteome</keyword>
<evidence type="ECO:0000256" key="4">
    <source>
        <dbReference type="ARBA" id="ARBA00022989"/>
    </source>
</evidence>
<sequence length="752" mass="82234">MANQPSNIPPPRASNLTRQLLMANSNRSSNAPTPSEGTSPAGLTIPGEESAGQRRASYSTASPPVPNIPNPHYGSPAVLSQSYGARSLAERRASRGAASGQDTPRNEEDEERVRVAVEDMPKEKKAEIVRRHLVSREEREGSSTPSRRPSAAAYGAIGQTERDQFLDDVPTPVDEFEPFPIQFDNEGSDITHGIYRWQSEARNALKRPRSASFSHVRRKSLADPALEHIHQPNGMRRAYLAAKANARGEDQPMMVNNFIDFLLLFGHFAGEDLDDISEEDEEVETLGASAEDSVRESLLRGGNVEDGLAYAADGTIPPSKATERSRLLRAHSLTRGGRGRSQSVVRAGDATVTQAVLMLLKSFVGTGILFLGKAFFNGGILFSSFVLCFIALISLYSFLLLVKVRFVIPGGFGEMGGILYGPWMRNLILSSIVLSQLGFVSAYLIFVAENLKAFVLAVTNCRTDVPIQYLIFSEMLLFVPLALIRNLAKLSTTALVADVFILIGLVYIFGNEIASIASNGMAHVELFNPRDFPLLVGTAVFSFEGIGLVIPITESMREPRKFPAVLSGVMFFLMILFGGGGALAYAAYGKDIQTVVIINLPQDQKFVQVVQFIYALAILLSAPLQLFPALRIMENAIFTRSGKQDPWVKWMKNGFRLCIVLLCTMVSWAGAADLDKFVSLIGCFACVPLCYVYPAMLHLKAVARSRWARVTDWMLIIFGLAAAAYTTSQTVRLMFLPSGGTDFGHCSPVERV</sequence>
<dbReference type="GO" id="GO:0015179">
    <property type="term" value="F:L-amino acid transmembrane transporter activity"/>
    <property type="evidence" value="ECO:0007669"/>
    <property type="project" value="TreeGrafter"/>
</dbReference>
<evidence type="ECO:0000256" key="6">
    <source>
        <dbReference type="SAM" id="MobiDB-lite"/>
    </source>
</evidence>
<organism evidence="9 10">
    <name type="scientific">Dacryopinax primogenitus (strain DJM 731)</name>
    <name type="common">Brown rot fungus</name>
    <dbReference type="NCBI Taxonomy" id="1858805"/>
    <lineage>
        <taxon>Eukaryota</taxon>
        <taxon>Fungi</taxon>
        <taxon>Dikarya</taxon>
        <taxon>Basidiomycota</taxon>
        <taxon>Agaricomycotina</taxon>
        <taxon>Dacrymycetes</taxon>
        <taxon>Dacrymycetales</taxon>
        <taxon>Dacrymycetaceae</taxon>
        <taxon>Dacryopinax</taxon>
    </lineage>
</organism>
<evidence type="ECO:0000259" key="8">
    <source>
        <dbReference type="Pfam" id="PF01490"/>
    </source>
</evidence>
<dbReference type="PANTHER" id="PTHR22950">
    <property type="entry name" value="AMINO ACID TRANSPORTER"/>
    <property type="match status" value="1"/>
</dbReference>
<dbReference type="OMA" id="QESMKQP"/>
<feature type="region of interest" description="Disordered" evidence="6">
    <location>
        <begin position="132"/>
        <end position="163"/>
    </location>
</feature>
<protein>
    <recommendedName>
        <fullName evidence="8">Amino acid transporter transmembrane domain-containing protein</fullName>
    </recommendedName>
</protein>
<feature type="transmembrane region" description="Helical" evidence="7">
    <location>
        <begin position="654"/>
        <end position="671"/>
    </location>
</feature>
<name>M5G824_DACPD</name>
<feature type="transmembrane region" description="Helical" evidence="7">
    <location>
        <begin position="534"/>
        <end position="552"/>
    </location>
</feature>
<feature type="transmembrane region" description="Helical" evidence="7">
    <location>
        <begin position="677"/>
        <end position="698"/>
    </location>
</feature>
<feature type="compositionally biased region" description="Low complexity" evidence="6">
    <location>
        <begin position="142"/>
        <end position="153"/>
    </location>
</feature>
<dbReference type="AlphaFoldDB" id="M5G824"/>
<feature type="transmembrane region" description="Helical" evidence="7">
    <location>
        <begin position="466"/>
        <end position="483"/>
    </location>
</feature>
<dbReference type="EMBL" id="JH795857">
    <property type="protein sequence ID" value="EJU04914.1"/>
    <property type="molecule type" value="Genomic_DNA"/>
</dbReference>
<evidence type="ECO:0000313" key="10">
    <source>
        <dbReference type="Proteomes" id="UP000030653"/>
    </source>
</evidence>
<dbReference type="GO" id="GO:0005774">
    <property type="term" value="C:vacuolar membrane"/>
    <property type="evidence" value="ECO:0007669"/>
    <property type="project" value="TreeGrafter"/>
</dbReference>
<gene>
    <name evidence="9" type="ORF">DACRYDRAFT_75916</name>
</gene>
<dbReference type="RefSeq" id="XP_040631808.1">
    <property type="nucleotide sequence ID" value="XM_040776167.1"/>
</dbReference>
<feature type="transmembrane region" description="Helical" evidence="7">
    <location>
        <begin position="564"/>
        <end position="588"/>
    </location>
</feature>
<dbReference type="OrthoDB" id="1684102at2759"/>
<dbReference type="STRING" id="1858805.M5G824"/>
<keyword evidence="5 7" id="KW-0472">Membrane</keyword>
<dbReference type="HOGENOM" id="CLU_009646_3_0_1"/>
<dbReference type="Proteomes" id="UP000030653">
    <property type="component" value="Unassembled WGS sequence"/>
</dbReference>
<evidence type="ECO:0000256" key="2">
    <source>
        <dbReference type="ARBA" id="ARBA00008066"/>
    </source>
</evidence>
<feature type="transmembrane region" description="Helical" evidence="7">
    <location>
        <begin position="382"/>
        <end position="402"/>
    </location>
</feature>
<feature type="transmembrane region" description="Helical" evidence="7">
    <location>
        <begin position="495"/>
        <end position="514"/>
    </location>
</feature>
<evidence type="ECO:0000256" key="5">
    <source>
        <dbReference type="ARBA" id="ARBA00023136"/>
    </source>
</evidence>
<proteinExistence type="inferred from homology"/>
<feature type="transmembrane region" description="Helical" evidence="7">
    <location>
        <begin position="608"/>
        <end position="633"/>
    </location>
</feature>
<dbReference type="InterPro" id="IPR013057">
    <property type="entry name" value="AA_transpt_TM"/>
</dbReference>
<feature type="transmembrane region" description="Helical" evidence="7">
    <location>
        <begin position="710"/>
        <end position="728"/>
    </location>
</feature>